<dbReference type="KEGG" id="hmi:soil367_16980"/>
<organism evidence="1 2">
    <name type="scientific">Hydrocarboniclastica marina</name>
    <dbReference type="NCBI Taxonomy" id="2259620"/>
    <lineage>
        <taxon>Bacteria</taxon>
        <taxon>Pseudomonadati</taxon>
        <taxon>Pseudomonadota</taxon>
        <taxon>Gammaproteobacteria</taxon>
        <taxon>Alteromonadales</taxon>
        <taxon>Alteromonadaceae</taxon>
        <taxon>Hydrocarboniclastica</taxon>
    </lineage>
</organism>
<proteinExistence type="predicted"/>
<dbReference type="AlphaFoldDB" id="A0A4P7XM12"/>
<protein>
    <submittedName>
        <fullName evidence="1">Uncharacterized protein</fullName>
    </submittedName>
</protein>
<name>A0A4P7XM12_9ALTE</name>
<dbReference type="EMBL" id="CP031093">
    <property type="protein sequence ID" value="QCF27482.1"/>
    <property type="molecule type" value="Genomic_DNA"/>
</dbReference>
<gene>
    <name evidence="1" type="ORF">soil367_16980</name>
</gene>
<keyword evidence="2" id="KW-1185">Reference proteome</keyword>
<sequence>MPIDAKGSDLDHEIRRHKSFSIYDSGVRSSITLRSTNEIQWKKFFSEVTVTTDYRRDRSYEERWELLRKTLADDDFKAIRQVISLASIFANPLYIGLAGSLSSRYEQHASASLKKNNFRSRFEKYVVDNELGVRFDDLVFAALPVDFLSDEAESAVSTKELIATIEHILKNIIGPVFGDR</sequence>
<evidence type="ECO:0000313" key="2">
    <source>
        <dbReference type="Proteomes" id="UP000298049"/>
    </source>
</evidence>
<reference evidence="1 2" key="1">
    <citation type="submission" date="2018-07" db="EMBL/GenBank/DDBJ databases">
        <title>Marsedoiliclastica nanhaica gen. nov. sp. nov., a novel marine hydrocarbonoclastic bacterium isolated from an in-situ enriched hydrocarbon-degrading consortium in deep-sea sediment.</title>
        <authorList>
            <person name="Dong C."/>
            <person name="Ma T."/>
            <person name="Liu R."/>
            <person name="Shao Z."/>
        </authorList>
    </citation>
    <scope>NUCLEOTIDE SEQUENCE [LARGE SCALE GENOMIC DNA]</scope>
    <source>
        <strain evidence="2">soil36-7</strain>
    </source>
</reference>
<dbReference type="Proteomes" id="UP000298049">
    <property type="component" value="Chromosome"/>
</dbReference>
<evidence type="ECO:0000313" key="1">
    <source>
        <dbReference type="EMBL" id="QCF27482.1"/>
    </source>
</evidence>
<accession>A0A4P7XM12</accession>